<dbReference type="OrthoDB" id="359154at2759"/>
<dbReference type="InterPro" id="IPR008991">
    <property type="entry name" value="Translation_prot_SH3-like_sf"/>
</dbReference>
<sequence length="372" mass="42417">MDKLVQRTIKAERQVTRRLKNQANKAYRRELRDRIRHAKAGVEDLNRNIAEARRARHERWELGPIAPNRTANTGHGIVTEHARTARQTNDFLLRPFELEARCGWAGGAKFLNLAVGDRVVITEGHDKGNIDTISAINKSTGTVELKEHGKLVAKSPEWLIGKKVSGDQTYPERSVAPMAIPISAIRLVHPITDAETGTTRDVIVRSLRHANVRRDRLTKSTEWDRYVPGLNVIIPWPEKTDPEEVQHKVDTARKEVSDVTFVPTLLRPPMPETLINELRNQFSRFRTRHEPWYLEKKQAEANAIKEQRKAVDTMLTPLQEFNRQQREIRKSLGQPVLTEQMMEKIGAVIVKNRTRILESSGISTVSTSEKSA</sequence>
<dbReference type="SUPFAM" id="SSF50104">
    <property type="entry name" value="Translation proteins SH3-like domain"/>
    <property type="match status" value="1"/>
</dbReference>
<evidence type="ECO:0000256" key="2">
    <source>
        <dbReference type="ARBA" id="ARBA00022980"/>
    </source>
</evidence>
<dbReference type="GO" id="GO:0003735">
    <property type="term" value="F:structural constituent of ribosome"/>
    <property type="evidence" value="ECO:0007669"/>
    <property type="project" value="InterPro"/>
</dbReference>
<dbReference type="GO" id="GO:0003723">
    <property type="term" value="F:RNA binding"/>
    <property type="evidence" value="ECO:0007669"/>
    <property type="project" value="InterPro"/>
</dbReference>
<dbReference type="EMBL" id="JOWA01000044">
    <property type="protein sequence ID" value="KEZ46165.1"/>
    <property type="molecule type" value="Genomic_DNA"/>
</dbReference>
<comment type="caution">
    <text evidence="5">The sequence shown here is derived from an EMBL/GenBank/DDBJ whole genome shotgun (WGS) entry which is preliminary data.</text>
</comment>
<keyword evidence="2" id="KW-0689">Ribosomal protein</keyword>
<name>A0A084GFQ3_PSEDA</name>
<evidence type="ECO:0000256" key="4">
    <source>
        <dbReference type="SAM" id="Coils"/>
    </source>
</evidence>
<evidence type="ECO:0000313" key="6">
    <source>
        <dbReference type="Proteomes" id="UP000028545"/>
    </source>
</evidence>
<dbReference type="KEGG" id="sapo:SAPIO_CDS1036"/>
<dbReference type="HOGENOM" id="CLU_041333_0_0_1"/>
<dbReference type="Proteomes" id="UP000028545">
    <property type="component" value="Unassembled WGS sequence"/>
</dbReference>
<keyword evidence="6" id="KW-1185">Reference proteome</keyword>
<dbReference type="Pfam" id="PF22682">
    <property type="entry name" value="Ribosomal_uL24m-like"/>
    <property type="match status" value="1"/>
</dbReference>
<gene>
    <name evidence="5" type="ORF">SAPIO_CDS1036</name>
</gene>
<keyword evidence="3" id="KW-0687">Ribonucleoprotein</keyword>
<reference evidence="5 6" key="1">
    <citation type="journal article" date="2014" name="Genome Announc.">
        <title>Draft genome sequence of the pathogenic fungus Scedosporium apiospermum.</title>
        <authorList>
            <person name="Vandeputte P."/>
            <person name="Ghamrawi S."/>
            <person name="Rechenmann M."/>
            <person name="Iltis A."/>
            <person name="Giraud S."/>
            <person name="Fleury M."/>
            <person name="Thornton C."/>
            <person name="Delhaes L."/>
            <person name="Meyer W."/>
            <person name="Papon N."/>
            <person name="Bouchara J.P."/>
        </authorList>
    </citation>
    <scope>NUCLEOTIDE SEQUENCE [LARGE SCALE GENOMIC DNA]</scope>
    <source>
        <strain evidence="5 6">IHEM 14462</strain>
    </source>
</reference>
<dbReference type="AlphaFoldDB" id="A0A084GFQ3"/>
<proteinExistence type="inferred from homology"/>
<dbReference type="OMA" id="TRHDPEY"/>
<dbReference type="InterPro" id="IPR041988">
    <property type="entry name" value="Ribosomal_uL24_KOW"/>
</dbReference>
<evidence type="ECO:0000313" key="5">
    <source>
        <dbReference type="EMBL" id="KEZ46165.1"/>
    </source>
</evidence>
<keyword evidence="4" id="KW-0175">Coiled coil</keyword>
<dbReference type="GeneID" id="27719548"/>
<evidence type="ECO:0008006" key="7">
    <source>
        <dbReference type="Google" id="ProtNLM"/>
    </source>
</evidence>
<accession>A0A084GFQ3</accession>
<organism evidence="5 6">
    <name type="scientific">Pseudallescheria apiosperma</name>
    <name type="common">Scedosporium apiospermum</name>
    <dbReference type="NCBI Taxonomy" id="563466"/>
    <lineage>
        <taxon>Eukaryota</taxon>
        <taxon>Fungi</taxon>
        <taxon>Dikarya</taxon>
        <taxon>Ascomycota</taxon>
        <taxon>Pezizomycotina</taxon>
        <taxon>Sordariomycetes</taxon>
        <taxon>Hypocreomycetidae</taxon>
        <taxon>Microascales</taxon>
        <taxon>Microascaceae</taxon>
        <taxon>Scedosporium</taxon>
    </lineage>
</organism>
<evidence type="ECO:0000256" key="1">
    <source>
        <dbReference type="ARBA" id="ARBA00010618"/>
    </source>
</evidence>
<dbReference type="GO" id="GO:0005840">
    <property type="term" value="C:ribosome"/>
    <property type="evidence" value="ECO:0007669"/>
    <property type="project" value="UniProtKB-KW"/>
</dbReference>
<dbReference type="RefSeq" id="XP_016645964.1">
    <property type="nucleotide sequence ID" value="XM_016783958.1"/>
</dbReference>
<feature type="coiled-coil region" evidence="4">
    <location>
        <begin position="28"/>
        <end position="55"/>
    </location>
</feature>
<dbReference type="InterPro" id="IPR003256">
    <property type="entry name" value="Ribosomal_uL24"/>
</dbReference>
<dbReference type="VEuPathDB" id="FungiDB:SAPIO_CDS1036"/>
<evidence type="ECO:0000256" key="3">
    <source>
        <dbReference type="ARBA" id="ARBA00023274"/>
    </source>
</evidence>
<dbReference type="GO" id="GO:0006412">
    <property type="term" value="P:translation"/>
    <property type="evidence" value="ECO:0007669"/>
    <property type="project" value="InterPro"/>
</dbReference>
<dbReference type="GO" id="GO:1990904">
    <property type="term" value="C:ribonucleoprotein complex"/>
    <property type="evidence" value="ECO:0007669"/>
    <property type="project" value="UniProtKB-KW"/>
</dbReference>
<protein>
    <recommendedName>
        <fullName evidence="7">KOW domain-containing protein</fullName>
    </recommendedName>
</protein>
<dbReference type="PANTHER" id="PTHR12903">
    <property type="entry name" value="MITOCHONDRIAL RIBOSOMAL PROTEIN L24"/>
    <property type="match status" value="1"/>
</dbReference>
<dbReference type="CDD" id="cd06089">
    <property type="entry name" value="KOW_RPL26"/>
    <property type="match status" value="1"/>
</dbReference>
<comment type="similarity">
    <text evidence="1">Belongs to the universal ribosomal protein uL24 family.</text>
</comment>